<dbReference type="Pfam" id="PF05225">
    <property type="entry name" value="HTH_psq"/>
    <property type="match status" value="1"/>
</dbReference>
<reference evidence="2 3" key="1">
    <citation type="submission" date="2016-07" db="EMBL/GenBank/DDBJ databases">
        <title>Pervasive Adenine N6-methylation of Active Genes in Fungi.</title>
        <authorList>
            <consortium name="DOE Joint Genome Institute"/>
            <person name="Mondo S.J."/>
            <person name="Dannebaum R.O."/>
            <person name="Kuo R.C."/>
            <person name="Labutti K."/>
            <person name="Haridas S."/>
            <person name="Kuo A."/>
            <person name="Salamov A."/>
            <person name="Ahrendt S.R."/>
            <person name="Lipzen A."/>
            <person name="Sullivan W."/>
            <person name="Andreopoulos W.B."/>
            <person name="Clum A."/>
            <person name="Lindquist E."/>
            <person name="Daum C."/>
            <person name="Ramamoorthy G.K."/>
            <person name="Gryganskyi A."/>
            <person name="Culley D."/>
            <person name="Magnuson J.K."/>
            <person name="James T.Y."/>
            <person name="O'Malley M.A."/>
            <person name="Stajich J.E."/>
            <person name="Spatafora J.W."/>
            <person name="Visel A."/>
            <person name="Grigoriev I.V."/>
        </authorList>
    </citation>
    <scope>NUCLEOTIDE SEQUENCE [LARGE SCALE GENOMIC DNA]</scope>
    <source>
        <strain evidence="2 3">CBS 129021</strain>
    </source>
</reference>
<accession>A0A1Y2DVL9</accession>
<dbReference type="SUPFAM" id="SSF46689">
    <property type="entry name" value="Homeodomain-like"/>
    <property type="match status" value="1"/>
</dbReference>
<evidence type="ECO:0000259" key="1">
    <source>
        <dbReference type="Pfam" id="PF05225"/>
    </source>
</evidence>
<dbReference type="InParanoid" id="A0A1Y2DVL9"/>
<dbReference type="OrthoDB" id="5396311at2759"/>
<dbReference type="RefSeq" id="XP_040714999.1">
    <property type="nucleotide sequence ID" value="XM_040854499.1"/>
</dbReference>
<organism evidence="2 3">
    <name type="scientific">Pseudomassariella vexata</name>
    <dbReference type="NCBI Taxonomy" id="1141098"/>
    <lineage>
        <taxon>Eukaryota</taxon>
        <taxon>Fungi</taxon>
        <taxon>Dikarya</taxon>
        <taxon>Ascomycota</taxon>
        <taxon>Pezizomycotina</taxon>
        <taxon>Sordariomycetes</taxon>
        <taxon>Xylariomycetidae</taxon>
        <taxon>Amphisphaeriales</taxon>
        <taxon>Pseudomassariaceae</taxon>
        <taxon>Pseudomassariella</taxon>
    </lineage>
</organism>
<sequence length="93" mass="10506">QETRILNAIKAYRDGQISSVRQAAISFKVPRSTLQDRINNVPTRKTAHEHQQRLTVKEEDSIAKSARLMASWGWPMTITAIRAFATNLLESKG</sequence>
<dbReference type="Gene3D" id="1.10.10.60">
    <property type="entry name" value="Homeodomain-like"/>
    <property type="match status" value="1"/>
</dbReference>
<feature type="non-terminal residue" evidence="2">
    <location>
        <position position="1"/>
    </location>
</feature>
<evidence type="ECO:0000313" key="2">
    <source>
        <dbReference type="EMBL" id="ORY63342.1"/>
    </source>
</evidence>
<keyword evidence="3" id="KW-1185">Reference proteome</keyword>
<comment type="caution">
    <text evidence="2">The sequence shown here is derived from an EMBL/GenBank/DDBJ whole genome shotgun (WGS) entry which is preliminary data.</text>
</comment>
<dbReference type="Proteomes" id="UP000193689">
    <property type="component" value="Unassembled WGS sequence"/>
</dbReference>
<dbReference type="AlphaFoldDB" id="A0A1Y2DVL9"/>
<protein>
    <recommendedName>
        <fullName evidence="1">HTH psq-type domain-containing protein</fullName>
    </recommendedName>
</protein>
<dbReference type="GeneID" id="63770711"/>
<evidence type="ECO:0000313" key="3">
    <source>
        <dbReference type="Proteomes" id="UP000193689"/>
    </source>
</evidence>
<proteinExistence type="predicted"/>
<gene>
    <name evidence="2" type="ORF">BCR38DRAFT_296168</name>
</gene>
<dbReference type="InterPro" id="IPR007889">
    <property type="entry name" value="HTH_Psq"/>
</dbReference>
<feature type="non-terminal residue" evidence="2">
    <location>
        <position position="93"/>
    </location>
</feature>
<dbReference type="EMBL" id="MCFJ01000008">
    <property type="protein sequence ID" value="ORY63342.1"/>
    <property type="molecule type" value="Genomic_DNA"/>
</dbReference>
<feature type="domain" description="HTH psq-type" evidence="1">
    <location>
        <begin position="2"/>
        <end position="40"/>
    </location>
</feature>
<name>A0A1Y2DVL9_9PEZI</name>
<dbReference type="GO" id="GO:0003677">
    <property type="term" value="F:DNA binding"/>
    <property type="evidence" value="ECO:0007669"/>
    <property type="project" value="InterPro"/>
</dbReference>
<dbReference type="InterPro" id="IPR009057">
    <property type="entry name" value="Homeodomain-like_sf"/>
</dbReference>